<dbReference type="EMBL" id="NFKP01000007">
    <property type="protein sequence ID" value="OUP69858.1"/>
    <property type="molecule type" value="Genomic_DNA"/>
</dbReference>
<evidence type="ECO:0000313" key="1">
    <source>
        <dbReference type="EMBL" id="OUP69858.1"/>
    </source>
</evidence>
<proteinExistence type="predicted"/>
<reference evidence="2" key="1">
    <citation type="submission" date="2017-04" db="EMBL/GenBank/DDBJ databases">
        <title>Function of individual gut microbiota members based on whole genome sequencing of pure cultures obtained from chicken caecum.</title>
        <authorList>
            <person name="Medvecky M."/>
            <person name="Cejkova D."/>
            <person name="Polansky O."/>
            <person name="Karasova D."/>
            <person name="Kubasova T."/>
            <person name="Cizek A."/>
            <person name="Rychlik I."/>
        </authorList>
    </citation>
    <scope>NUCLEOTIDE SEQUENCE [LARGE SCALE GENOMIC DNA]</scope>
    <source>
        <strain evidence="2">An175</strain>
    </source>
</reference>
<accession>A0A1Y4MXA2</accession>
<sequence length="72" mass="7717">MKKSSAKNFSRLRSGLFEKRPRRKTLAGCAANSGFGAALIQAVPRTVGKALRNSFYAASVKSFRPPFLKGGG</sequence>
<evidence type="ECO:0000313" key="2">
    <source>
        <dbReference type="Proteomes" id="UP000196386"/>
    </source>
</evidence>
<organism evidence="1 2">
    <name type="scientific">Anaerotruncus colihominis</name>
    <dbReference type="NCBI Taxonomy" id="169435"/>
    <lineage>
        <taxon>Bacteria</taxon>
        <taxon>Bacillati</taxon>
        <taxon>Bacillota</taxon>
        <taxon>Clostridia</taxon>
        <taxon>Eubacteriales</taxon>
        <taxon>Oscillospiraceae</taxon>
        <taxon>Anaerotruncus</taxon>
    </lineage>
</organism>
<dbReference type="AlphaFoldDB" id="A0A1Y4MXA2"/>
<name>A0A1Y4MXA2_9FIRM</name>
<comment type="caution">
    <text evidence="1">The sequence shown here is derived from an EMBL/GenBank/DDBJ whole genome shotgun (WGS) entry which is preliminary data.</text>
</comment>
<dbReference type="Proteomes" id="UP000196386">
    <property type="component" value="Unassembled WGS sequence"/>
</dbReference>
<protein>
    <submittedName>
        <fullName evidence="1">Uncharacterized protein</fullName>
    </submittedName>
</protein>
<gene>
    <name evidence="1" type="ORF">B5F11_07685</name>
</gene>